<accession>A0A8S4QEX7</accession>
<keyword evidence="2" id="KW-1185">Reference proteome</keyword>
<dbReference type="EMBL" id="CAKXAJ010002713">
    <property type="protein sequence ID" value="CAH2208221.1"/>
    <property type="molecule type" value="Genomic_DNA"/>
</dbReference>
<dbReference type="AlphaFoldDB" id="A0A8S4QEX7"/>
<proteinExistence type="predicted"/>
<reference evidence="1" key="1">
    <citation type="submission" date="2022-03" db="EMBL/GenBank/DDBJ databases">
        <authorList>
            <person name="Lindestad O."/>
        </authorList>
    </citation>
    <scope>NUCLEOTIDE SEQUENCE</scope>
</reference>
<protein>
    <submittedName>
        <fullName evidence="1">Jg11038 protein</fullName>
    </submittedName>
</protein>
<gene>
    <name evidence="1" type="primary">jg11038</name>
    <name evidence="1" type="ORF">PAEG_LOCUS837</name>
</gene>
<dbReference type="OrthoDB" id="4843387at2759"/>
<dbReference type="GO" id="GO:0003676">
    <property type="term" value="F:nucleic acid binding"/>
    <property type="evidence" value="ECO:0007669"/>
    <property type="project" value="InterPro"/>
</dbReference>
<evidence type="ECO:0000313" key="1">
    <source>
        <dbReference type="EMBL" id="CAH2208221.1"/>
    </source>
</evidence>
<evidence type="ECO:0000313" key="2">
    <source>
        <dbReference type="Proteomes" id="UP000838756"/>
    </source>
</evidence>
<dbReference type="Proteomes" id="UP000838756">
    <property type="component" value="Unassembled WGS sequence"/>
</dbReference>
<organism evidence="1 2">
    <name type="scientific">Pararge aegeria aegeria</name>
    <dbReference type="NCBI Taxonomy" id="348720"/>
    <lineage>
        <taxon>Eukaryota</taxon>
        <taxon>Metazoa</taxon>
        <taxon>Ecdysozoa</taxon>
        <taxon>Arthropoda</taxon>
        <taxon>Hexapoda</taxon>
        <taxon>Insecta</taxon>
        <taxon>Pterygota</taxon>
        <taxon>Neoptera</taxon>
        <taxon>Endopterygota</taxon>
        <taxon>Lepidoptera</taxon>
        <taxon>Glossata</taxon>
        <taxon>Ditrysia</taxon>
        <taxon>Papilionoidea</taxon>
        <taxon>Nymphalidae</taxon>
        <taxon>Satyrinae</taxon>
        <taxon>Satyrini</taxon>
        <taxon>Parargina</taxon>
        <taxon>Pararge</taxon>
    </lineage>
</organism>
<dbReference type="InterPro" id="IPR036397">
    <property type="entry name" value="RNaseH_sf"/>
</dbReference>
<comment type="caution">
    <text evidence="1">The sequence shown here is derived from an EMBL/GenBank/DDBJ whole genome shotgun (WGS) entry which is preliminary data.</text>
</comment>
<name>A0A8S4QEX7_9NEOP</name>
<sequence>MNITVMEWPARSPDINPIEHVWDLLKRKVKSRIPALANVGELRIVVVEEWRRLSQEAIDNIILSMPRRVETLIRARGGNTRY</sequence>
<dbReference type="Gene3D" id="3.30.420.10">
    <property type="entry name" value="Ribonuclease H-like superfamily/Ribonuclease H"/>
    <property type="match status" value="1"/>
</dbReference>